<feature type="transmembrane region" description="Helical" evidence="8">
    <location>
        <begin position="210"/>
        <end position="229"/>
    </location>
</feature>
<feature type="transmembrane region" description="Helical" evidence="8">
    <location>
        <begin position="48"/>
        <end position="66"/>
    </location>
</feature>
<name>A0A2H0LYG5_9BACT</name>
<feature type="transmembrane region" description="Helical" evidence="8">
    <location>
        <begin position="72"/>
        <end position="91"/>
    </location>
</feature>
<comment type="cofactor">
    <cofactor evidence="7">
        <name>Mg(2+)</name>
        <dbReference type="ChEBI" id="CHEBI:18420"/>
    </cofactor>
</comment>
<feature type="transmembrane region" description="Helical" evidence="8">
    <location>
        <begin position="291"/>
        <end position="309"/>
    </location>
</feature>
<accession>A0A2H0LYG5</accession>
<comment type="caution">
    <text evidence="9">The sequence shown here is derived from an EMBL/GenBank/DDBJ whole genome shotgun (WGS) entry which is preliminary data.</text>
</comment>
<feature type="binding site" evidence="7">
    <location>
        <position position="154"/>
    </location>
    <ligand>
        <name>Mg(2+)</name>
        <dbReference type="ChEBI" id="CHEBI:18420"/>
    </ligand>
</feature>
<keyword evidence="3 9" id="KW-0808">Transferase</keyword>
<feature type="transmembrane region" description="Helical" evidence="8">
    <location>
        <begin position="6"/>
        <end position="27"/>
    </location>
</feature>
<evidence type="ECO:0000256" key="7">
    <source>
        <dbReference type="PIRSR" id="PIRSR600715-1"/>
    </source>
</evidence>
<keyword evidence="5 8" id="KW-1133">Transmembrane helix</keyword>
<dbReference type="CDD" id="cd06853">
    <property type="entry name" value="GT_WecA_like"/>
    <property type="match status" value="1"/>
</dbReference>
<evidence type="ECO:0000256" key="5">
    <source>
        <dbReference type="ARBA" id="ARBA00022989"/>
    </source>
</evidence>
<evidence type="ECO:0000256" key="6">
    <source>
        <dbReference type="ARBA" id="ARBA00023136"/>
    </source>
</evidence>
<dbReference type="GO" id="GO:0044038">
    <property type="term" value="P:cell wall macromolecule biosynthetic process"/>
    <property type="evidence" value="ECO:0007669"/>
    <property type="project" value="TreeGrafter"/>
</dbReference>
<gene>
    <name evidence="9" type="ORF">COV72_02895</name>
</gene>
<dbReference type="PANTHER" id="PTHR22926:SF3">
    <property type="entry name" value="UNDECAPRENYL-PHOSPHATE ALPHA-N-ACETYLGLUCOSAMINYL 1-PHOSPHATE TRANSFERASE"/>
    <property type="match status" value="1"/>
</dbReference>
<evidence type="ECO:0000256" key="1">
    <source>
        <dbReference type="ARBA" id="ARBA00004651"/>
    </source>
</evidence>
<organism evidence="9 10">
    <name type="scientific">Candidatus Ghiorseimicrobium undicola</name>
    <dbReference type="NCBI Taxonomy" id="1974746"/>
    <lineage>
        <taxon>Bacteria</taxon>
        <taxon>Pseudomonadati</taxon>
        <taxon>Candidatus Omnitrophota</taxon>
        <taxon>Candidatus Ghiorseimicrobium</taxon>
    </lineage>
</organism>
<feature type="transmembrane region" description="Helical" evidence="8">
    <location>
        <begin position="315"/>
        <end position="333"/>
    </location>
</feature>
<dbReference type="GO" id="GO:0016780">
    <property type="term" value="F:phosphotransferase activity, for other substituted phosphate groups"/>
    <property type="evidence" value="ECO:0007669"/>
    <property type="project" value="InterPro"/>
</dbReference>
<dbReference type="Pfam" id="PF00953">
    <property type="entry name" value="Glycos_transf_4"/>
    <property type="match status" value="1"/>
</dbReference>
<proteinExistence type="predicted"/>
<evidence type="ECO:0000256" key="4">
    <source>
        <dbReference type="ARBA" id="ARBA00022692"/>
    </source>
</evidence>
<protein>
    <submittedName>
        <fullName evidence="9">Undecaprenyl-phosphate alpha-N-acetylglucosaminyl 1-phosphate transferase</fullName>
    </submittedName>
</protein>
<evidence type="ECO:0000313" key="9">
    <source>
        <dbReference type="EMBL" id="PIQ89470.1"/>
    </source>
</evidence>
<evidence type="ECO:0000256" key="8">
    <source>
        <dbReference type="SAM" id="Phobius"/>
    </source>
</evidence>
<evidence type="ECO:0000256" key="3">
    <source>
        <dbReference type="ARBA" id="ARBA00022679"/>
    </source>
</evidence>
<dbReference type="GO" id="GO:0071555">
    <property type="term" value="P:cell wall organization"/>
    <property type="evidence" value="ECO:0007669"/>
    <property type="project" value="TreeGrafter"/>
</dbReference>
<keyword evidence="2" id="KW-1003">Cell membrane</keyword>
<feature type="binding site" evidence="7">
    <location>
        <position position="214"/>
    </location>
    <ligand>
        <name>Mg(2+)</name>
        <dbReference type="ChEBI" id="CHEBI:18420"/>
    </ligand>
</feature>
<dbReference type="Proteomes" id="UP000229641">
    <property type="component" value="Unassembled WGS sequence"/>
</dbReference>
<feature type="transmembrane region" description="Helical" evidence="8">
    <location>
        <begin position="129"/>
        <end position="147"/>
    </location>
</feature>
<dbReference type="GO" id="GO:0009103">
    <property type="term" value="P:lipopolysaccharide biosynthetic process"/>
    <property type="evidence" value="ECO:0007669"/>
    <property type="project" value="TreeGrafter"/>
</dbReference>
<dbReference type="GO" id="GO:0046872">
    <property type="term" value="F:metal ion binding"/>
    <property type="evidence" value="ECO:0007669"/>
    <property type="project" value="UniProtKB-KW"/>
</dbReference>
<dbReference type="EMBL" id="PCWA01000037">
    <property type="protein sequence ID" value="PIQ89470.1"/>
    <property type="molecule type" value="Genomic_DNA"/>
</dbReference>
<evidence type="ECO:0000256" key="2">
    <source>
        <dbReference type="ARBA" id="ARBA00022475"/>
    </source>
</evidence>
<dbReference type="PANTHER" id="PTHR22926">
    <property type="entry name" value="PHOSPHO-N-ACETYLMURAMOYL-PENTAPEPTIDE-TRANSFERASE"/>
    <property type="match status" value="1"/>
</dbReference>
<reference evidence="9 10" key="1">
    <citation type="submission" date="2017-09" db="EMBL/GenBank/DDBJ databases">
        <title>Depth-based differentiation of microbial function through sediment-hosted aquifers and enrichment of novel symbionts in the deep terrestrial subsurface.</title>
        <authorList>
            <person name="Probst A.J."/>
            <person name="Ladd B."/>
            <person name="Jarett J.K."/>
            <person name="Geller-Mcgrath D.E."/>
            <person name="Sieber C.M."/>
            <person name="Emerson J.B."/>
            <person name="Anantharaman K."/>
            <person name="Thomas B.C."/>
            <person name="Malmstrom R."/>
            <person name="Stieglmeier M."/>
            <person name="Klingl A."/>
            <person name="Woyke T."/>
            <person name="Ryan C.M."/>
            <person name="Banfield J.F."/>
        </authorList>
    </citation>
    <scope>NUCLEOTIDE SEQUENCE [LARGE SCALE GENOMIC DNA]</scope>
    <source>
        <strain evidence="9">CG11_big_fil_rev_8_21_14_0_20_42_13</strain>
    </source>
</reference>
<comment type="subcellular location">
    <subcellularLocation>
        <location evidence="1">Cell membrane</location>
        <topology evidence="1">Multi-pass membrane protein</topology>
    </subcellularLocation>
</comment>
<keyword evidence="7" id="KW-0460">Magnesium</keyword>
<feature type="transmembrane region" description="Helical" evidence="8">
    <location>
        <begin position="103"/>
        <end position="123"/>
    </location>
</feature>
<feature type="transmembrane region" description="Helical" evidence="8">
    <location>
        <begin position="159"/>
        <end position="178"/>
    </location>
</feature>
<feature type="transmembrane region" description="Helical" evidence="8">
    <location>
        <begin position="184"/>
        <end position="203"/>
    </location>
</feature>
<keyword evidence="6 8" id="KW-0472">Membrane</keyword>
<evidence type="ECO:0000313" key="10">
    <source>
        <dbReference type="Proteomes" id="UP000229641"/>
    </source>
</evidence>
<feature type="transmembrane region" description="Helical" evidence="8">
    <location>
        <begin position="235"/>
        <end position="260"/>
    </location>
</feature>
<dbReference type="InterPro" id="IPR000715">
    <property type="entry name" value="Glycosyl_transferase_4"/>
</dbReference>
<dbReference type="GO" id="GO:0005886">
    <property type="term" value="C:plasma membrane"/>
    <property type="evidence" value="ECO:0007669"/>
    <property type="project" value="UniProtKB-SubCell"/>
</dbReference>
<dbReference type="AlphaFoldDB" id="A0A2H0LYG5"/>
<keyword evidence="4 8" id="KW-0812">Transmembrane</keyword>
<keyword evidence="7" id="KW-0479">Metal-binding</keyword>
<sequence>MYIKYLSAFLTAFAISLLITPIIKRVAIAKKWLDKPNWRKINKKPMPLLGGIAIYCGSISSLLLFAKAELSAEKFTGLIGGSLIIFLAGIADDIKGITARRKLFYQMVAALIAYISGFSIIHATNLFGITVYLPAIAGLLLTLFWIIGLTNAINLLDGLDGLAAGTSAIIAGTLFFAGIRSDNITLSILSIAIAGGALGFLPYNFYPAKIFMGDTGSMFLGFMLSLISMEGAYKGATFVALIAPIIAMGIPVIDTFLAIVRRLTKGDKVFFADKEHIHHKLVISEGSQKKAVLMLYSITIYLGFISVSLMRMQGVWAFAATVITIILIMRWMISFELITVKNKNGSDGGDNGKKK</sequence>